<evidence type="ECO:0000259" key="4">
    <source>
        <dbReference type="PROSITE" id="PS51635"/>
    </source>
</evidence>
<evidence type="ECO:0000313" key="6">
    <source>
        <dbReference type="Proteomes" id="UP001055658"/>
    </source>
</evidence>
<evidence type="ECO:0000256" key="3">
    <source>
        <dbReference type="PROSITE-ProRule" id="PRU01161"/>
    </source>
</evidence>
<dbReference type="RefSeq" id="WP_252081911.1">
    <property type="nucleotide sequence ID" value="NZ_CP092418.1"/>
</dbReference>
<feature type="domain" description="PNPLA" evidence="4">
    <location>
        <begin position="59"/>
        <end position="263"/>
    </location>
</feature>
<dbReference type="Gene3D" id="3.40.1090.10">
    <property type="entry name" value="Cytosolic phospholipase A2 catalytic domain"/>
    <property type="match status" value="1"/>
</dbReference>
<evidence type="ECO:0000256" key="2">
    <source>
        <dbReference type="ARBA" id="ARBA00023098"/>
    </source>
</evidence>
<organism evidence="5 6">
    <name type="scientific">Microbulbifer variabilis</name>
    <dbReference type="NCBI Taxonomy" id="266805"/>
    <lineage>
        <taxon>Bacteria</taxon>
        <taxon>Pseudomonadati</taxon>
        <taxon>Pseudomonadota</taxon>
        <taxon>Gammaproteobacteria</taxon>
        <taxon>Cellvibrionales</taxon>
        <taxon>Microbulbiferaceae</taxon>
        <taxon>Microbulbifer</taxon>
    </lineage>
</organism>
<feature type="active site" description="Nucleophile" evidence="3">
    <location>
        <position position="97"/>
    </location>
</feature>
<feature type="short sequence motif" description="GXGXXG" evidence="3">
    <location>
        <begin position="63"/>
        <end position="68"/>
    </location>
</feature>
<dbReference type="Proteomes" id="UP001055658">
    <property type="component" value="Chromosome"/>
</dbReference>
<gene>
    <name evidence="5" type="ORF">MJO52_12070</name>
</gene>
<dbReference type="SUPFAM" id="SSF52151">
    <property type="entry name" value="FabD/lysophospholipase-like"/>
    <property type="match status" value="1"/>
</dbReference>
<dbReference type="PROSITE" id="PS51635">
    <property type="entry name" value="PNPLA"/>
    <property type="match status" value="1"/>
</dbReference>
<reference evidence="5" key="1">
    <citation type="submission" date="2022-02" db="EMBL/GenBank/DDBJ databases">
        <title>Coral-associated bacteria.</title>
        <authorList>
            <person name="Tang K."/>
            <person name="Wang X."/>
        </authorList>
    </citation>
    <scope>NUCLEOTIDE SEQUENCE</scope>
    <source>
        <strain evidence="5">SCSIO 43006</strain>
    </source>
</reference>
<dbReference type="PANTHER" id="PTHR32176:SF92">
    <property type="entry name" value="XYLOSE ISOMERASE"/>
    <property type="match status" value="1"/>
</dbReference>
<comment type="similarity">
    <text evidence="1">Belongs to the patatin family.</text>
</comment>
<keyword evidence="2 3" id="KW-0443">Lipid metabolism</keyword>
<keyword evidence="3" id="KW-0442">Lipid degradation</keyword>
<dbReference type="InterPro" id="IPR016035">
    <property type="entry name" value="Acyl_Trfase/lysoPLipase"/>
</dbReference>
<dbReference type="InterPro" id="IPR002641">
    <property type="entry name" value="PNPLA_dom"/>
</dbReference>
<evidence type="ECO:0000256" key="1">
    <source>
        <dbReference type="ARBA" id="ARBA00010240"/>
    </source>
</evidence>
<keyword evidence="3" id="KW-0378">Hydrolase</keyword>
<feature type="short sequence motif" description="GXSXG" evidence="3">
    <location>
        <begin position="95"/>
        <end position="99"/>
    </location>
</feature>
<name>A0ABY4VBK7_9GAMM</name>
<feature type="active site" description="Proton acceptor" evidence="3">
    <location>
        <position position="250"/>
    </location>
</feature>
<sequence length="388" mass="44066">MKIKHSVVIFFLLVVALGLLVFSYNYVFVRGIKFDSQPITEELIKSNEALEKKETINILIIEGGGVRGLIPLYVIQHIEKQLGKPVEEVFDVFSGVSTGAIIATSLNIPLSQLGRLDFDHDNISSRSERLIKVYEKESEFLFSVPWYHNVLTLNGYLSPQFMGTHLSEVLERNYSPVMNFTSLNNYVIIPSLDVHNGRLHLFKNRGIKALDLPTNTLYQLVAAASSAEAFFTPVDFVGPDKKITHRYFADAAITANDPANVILHDVIKNFPGKNYYLLILGSGIHPVHTMGFDYRSLKSWGKLRWFHDAIFSMTRSMDYQQIFSLEIAESLAPSRVKYDYLNVELIDPFVGPFDYKSIDKLKILSDRLIDENEEEIDKIVDYLKGEGS</sequence>
<protein>
    <submittedName>
        <fullName evidence="5">Patatin-like phospholipase family protein</fullName>
    </submittedName>
</protein>
<accession>A0ABY4VBK7</accession>
<evidence type="ECO:0000313" key="5">
    <source>
        <dbReference type="EMBL" id="USD19817.1"/>
    </source>
</evidence>
<comment type="caution">
    <text evidence="3">Lacks conserved residue(s) required for the propagation of feature annotation.</text>
</comment>
<dbReference type="Pfam" id="PF01734">
    <property type="entry name" value="Patatin"/>
    <property type="match status" value="1"/>
</dbReference>
<dbReference type="EMBL" id="CP092418">
    <property type="protein sequence ID" value="USD19817.1"/>
    <property type="molecule type" value="Genomic_DNA"/>
</dbReference>
<keyword evidence="6" id="KW-1185">Reference proteome</keyword>
<proteinExistence type="inferred from homology"/>
<dbReference type="PANTHER" id="PTHR32176">
    <property type="entry name" value="XYLOSE ISOMERASE"/>
    <property type="match status" value="1"/>
</dbReference>